<organism evidence="5 6">
    <name type="scientific">Talaromyces marneffei (strain ATCC 18224 / CBS 334.59 / QM 7333)</name>
    <name type="common">Penicillium marneffei</name>
    <dbReference type="NCBI Taxonomy" id="441960"/>
    <lineage>
        <taxon>Eukaryota</taxon>
        <taxon>Fungi</taxon>
        <taxon>Dikarya</taxon>
        <taxon>Ascomycota</taxon>
        <taxon>Pezizomycotina</taxon>
        <taxon>Eurotiomycetes</taxon>
        <taxon>Eurotiomycetidae</taxon>
        <taxon>Eurotiales</taxon>
        <taxon>Trichocomaceae</taxon>
        <taxon>Talaromyces</taxon>
        <taxon>Talaromyces sect. Talaromyces</taxon>
    </lineage>
</organism>
<sequence length="400" mass="47121">MRKQFKRYFAAAVGLFFILAIYFRDSWYNSSGDRAIAQMRLSMKQPPPTDPNTTARANAALISLVRNSELNGIISSMRYMENSFNSKFNYPWVFFNDVPFTQEFMDKTQAETNAPCTYELIPKEHWDVPDWIDQTRMEKAFKEMANNGVMHATQLSYHKMCRWYSGFFFRHPALDKYKYYWRVEPNVKYFCDIDYDVFQFMAQNNKTYGFTINIYDDPKSIPTLWPATTAFVEERPNYALSPDENSYYWLTDSVLRPDHTKAANGYSTCHFWSNFEIGDLDFWRSQTYLDYFDYLDQTGNFFYERWGDAPVHSVALGLFAANEQIHWFRDIGYQHSVFSNCPNSDKCHGCQANKLTPLTYWLNGEDCRVNWFKQVCESSRNKGPVNEEMCGLHGYGWSGR</sequence>
<dbReference type="PhylomeDB" id="B6QLG5"/>
<dbReference type="InterPro" id="IPR029044">
    <property type="entry name" value="Nucleotide-diphossugar_trans"/>
</dbReference>
<dbReference type="OrthoDB" id="439943at2759"/>
<dbReference type="InterPro" id="IPR002685">
    <property type="entry name" value="Glyco_trans_15"/>
</dbReference>
<dbReference type="PANTHER" id="PTHR31121:SF7">
    <property type="entry name" value="MANNOSYLTRANSFERASE KTR4-RELATED"/>
    <property type="match status" value="1"/>
</dbReference>
<dbReference type="GO" id="GO:0016020">
    <property type="term" value="C:membrane"/>
    <property type="evidence" value="ECO:0007669"/>
    <property type="project" value="InterPro"/>
</dbReference>
<dbReference type="PIRSF" id="PIRSF018153">
    <property type="entry name" value="Glyco_trans_15"/>
    <property type="match status" value="1"/>
</dbReference>
<evidence type="ECO:0000256" key="3">
    <source>
        <dbReference type="ARBA" id="ARBA00022679"/>
    </source>
</evidence>
<evidence type="ECO:0000313" key="6">
    <source>
        <dbReference type="Proteomes" id="UP000001294"/>
    </source>
</evidence>
<evidence type="ECO:0008006" key="7">
    <source>
        <dbReference type="Google" id="ProtNLM"/>
    </source>
</evidence>
<dbReference type="PANTHER" id="PTHR31121">
    <property type="entry name" value="ALPHA-1,2 MANNOSYLTRANSFERASE KTR1"/>
    <property type="match status" value="1"/>
</dbReference>
<dbReference type="GO" id="GO:0005794">
    <property type="term" value="C:Golgi apparatus"/>
    <property type="evidence" value="ECO:0007669"/>
    <property type="project" value="TreeGrafter"/>
</dbReference>
<dbReference type="Proteomes" id="UP000001294">
    <property type="component" value="Unassembled WGS sequence"/>
</dbReference>
<dbReference type="VEuPathDB" id="FungiDB:PMAA_057310"/>
<dbReference type="GO" id="GO:0000032">
    <property type="term" value="P:cell wall mannoprotein biosynthetic process"/>
    <property type="evidence" value="ECO:0007669"/>
    <property type="project" value="TreeGrafter"/>
</dbReference>
<feature type="active site" description="Nucleophile" evidence="4">
    <location>
        <position position="276"/>
    </location>
</feature>
<evidence type="ECO:0000256" key="2">
    <source>
        <dbReference type="ARBA" id="ARBA00022676"/>
    </source>
</evidence>
<keyword evidence="2" id="KW-0328">Glycosyltransferase</keyword>
<evidence type="ECO:0000256" key="1">
    <source>
        <dbReference type="ARBA" id="ARBA00007677"/>
    </source>
</evidence>
<dbReference type="Pfam" id="PF01793">
    <property type="entry name" value="Glyco_transf_15"/>
    <property type="match status" value="1"/>
</dbReference>
<comment type="similarity">
    <text evidence="1">Belongs to the glycosyltransferase 15 family.</text>
</comment>
<accession>B6QLG5</accession>
<dbReference type="GO" id="GO:0006487">
    <property type="term" value="P:protein N-linked glycosylation"/>
    <property type="evidence" value="ECO:0007669"/>
    <property type="project" value="TreeGrafter"/>
</dbReference>
<dbReference type="EMBL" id="DS995903">
    <property type="protein sequence ID" value="EEA21942.1"/>
    <property type="molecule type" value="Genomic_DNA"/>
</dbReference>
<reference evidence="6" key="1">
    <citation type="journal article" date="2015" name="Genome Announc.">
        <title>Genome sequence of the AIDS-associated pathogen Penicillium marneffei (ATCC18224) and its near taxonomic relative Talaromyces stipitatus (ATCC10500).</title>
        <authorList>
            <person name="Nierman W.C."/>
            <person name="Fedorova-Abrams N.D."/>
            <person name="Andrianopoulos A."/>
        </authorList>
    </citation>
    <scope>NUCLEOTIDE SEQUENCE [LARGE SCALE GENOMIC DNA]</scope>
    <source>
        <strain evidence="6">ATCC 18224 / CBS 334.59 / QM 7333</strain>
    </source>
</reference>
<dbReference type="Gene3D" id="3.90.550.10">
    <property type="entry name" value="Spore Coat Polysaccharide Biosynthesis Protein SpsA, Chain A"/>
    <property type="match status" value="1"/>
</dbReference>
<protein>
    <recommendedName>
        <fullName evidence="7">Alpha-1,2-mannosyltransferase (Ktr4)</fullName>
    </recommendedName>
</protein>
<evidence type="ECO:0000256" key="4">
    <source>
        <dbReference type="PIRSR" id="PIRSR018153-1"/>
    </source>
</evidence>
<dbReference type="STRING" id="441960.B6QLG5"/>
<proteinExistence type="inferred from homology"/>
<name>B6QLG5_TALMQ</name>
<dbReference type="GO" id="GO:0000026">
    <property type="term" value="F:alpha-1,2-mannosyltransferase activity"/>
    <property type="evidence" value="ECO:0007669"/>
    <property type="project" value="TreeGrafter"/>
</dbReference>
<dbReference type="AlphaFoldDB" id="B6QLG5"/>
<keyword evidence="3" id="KW-0808">Transferase</keyword>
<dbReference type="GO" id="GO:0006493">
    <property type="term" value="P:protein O-linked glycosylation"/>
    <property type="evidence" value="ECO:0007669"/>
    <property type="project" value="TreeGrafter"/>
</dbReference>
<dbReference type="FunFam" id="3.90.550.10:FF:000051">
    <property type="entry name" value="Alpha-1,2-mannosyltransferase (Ktr4)"/>
    <property type="match status" value="1"/>
</dbReference>
<dbReference type="SUPFAM" id="SSF53448">
    <property type="entry name" value="Nucleotide-diphospho-sugar transferases"/>
    <property type="match status" value="1"/>
</dbReference>
<keyword evidence="6" id="KW-1185">Reference proteome</keyword>
<evidence type="ECO:0000313" key="5">
    <source>
        <dbReference type="EMBL" id="EEA21942.1"/>
    </source>
</evidence>
<gene>
    <name evidence="5" type="ORF">PMAA_057310</name>
</gene>